<dbReference type="InterPro" id="IPR014284">
    <property type="entry name" value="RNA_pol_sigma-70_dom"/>
</dbReference>
<proteinExistence type="predicted"/>
<gene>
    <name evidence="4" type="ordered locus">EAT1b_0800</name>
</gene>
<dbReference type="KEGG" id="eat:EAT1b_0800"/>
<dbReference type="InterPro" id="IPR013325">
    <property type="entry name" value="RNA_pol_sigma_r2"/>
</dbReference>
<dbReference type="SUPFAM" id="SSF88946">
    <property type="entry name" value="Sigma2 domain of RNA polymerase sigma factors"/>
    <property type="match status" value="1"/>
</dbReference>
<dbReference type="GO" id="GO:0016987">
    <property type="term" value="F:sigma factor activity"/>
    <property type="evidence" value="ECO:0007669"/>
    <property type="project" value="InterPro"/>
</dbReference>
<dbReference type="Gene3D" id="1.10.10.10">
    <property type="entry name" value="Winged helix-like DNA-binding domain superfamily/Winged helix DNA-binding domain"/>
    <property type="match status" value="1"/>
</dbReference>
<dbReference type="InterPro" id="IPR007627">
    <property type="entry name" value="RNA_pol_sigma70_r2"/>
</dbReference>
<evidence type="ECO:0000259" key="2">
    <source>
        <dbReference type="Pfam" id="PF08281"/>
    </source>
</evidence>
<keyword evidence="5" id="KW-1185">Reference proteome</keyword>
<dbReference type="Pfam" id="PF20239">
    <property type="entry name" value="DUF6596"/>
    <property type="match status" value="1"/>
</dbReference>
<name>C4L4Y5_EXISA</name>
<dbReference type="AlphaFoldDB" id="C4L4Y5"/>
<organism evidence="4 5">
    <name type="scientific">Exiguobacterium sp. (strain ATCC BAA-1283 / AT1b)</name>
    <dbReference type="NCBI Taxonomy" id="360911"/>
    <lineage>
        <taxon>Bacteria</taxon>
        <taxon>Bacillati</taxon>
        <taxon>Bacillota</taxon>
        <taxon>Bacilli</taxon>
        <taxon>Bacillales</taxon>
        <taxon>Bacillales Family XII. Incertae Sedis</taxon>
        <taxon>Exiguobacterium</taxon>
    </lineage>
</organism>
<dbReference type="eggNOG" id="COG4941">
    <property type="taxonomic scope" value="Bacteria"/>
</dbReference>
<dbReference type="SUPFAM" id="SSF88659">
    <property type="entry name" value="Sigma3 and sigma4 domains of RNA polymerase sigma factors"/>
    <property type="match status" value="1"/>
</dbReference>
<reference evidence="4 5" key="1">
    <citation type="journal article" date="2011" name="J. Bacteriol.">
        <title>Complete genome sequence of the Thermophilic Bacterium Exiguobacterium sp. AT1b.</title>
        <authorList>
            <person name="Vishnivetskaya T.A."/>
            <person name="Lucas S."/>
            <person name="Copeland A."/>
            <person name="Lapidus A."/>
            <person name="Glavina Del Rio T."/>
            <person name="Dalin E."/>
            <person name="Tice H."/>
            <person name="Bruce D.C."/>
            <person name="Goodwin L.A."/>
            <person name="Pitluck S."/>
            <person name="Saunders E."/>
            <person name="Brettin T."/>
            <person name="Detter C."/>
            <person name="Han C."/>
            <person name="Larimer F."/>
            <person name="Land M.L."/>
            <person name="Hauser L.J."/>
            <person name="Kyrpides N.C."/>
            <person name="Ovchinnikova G."/>
            <person name="Kathariou S."/>
            <person name="Ramaley R.F."/>
            <person name="Rodrigues D.F."/>
            <person name="Hendrix C."/>
            <person name="Richardson P."/>
            <person name="Tiedje J.M."/>
        </authorList>
    </citation>
    <scope>NUCLEOTIDE SEQUENCE [LARGE SCALE GENOMIC DNA]</scope>
    <source>
        <strain evidence="5">ATCC BAA-1283 / AT1b</strain>
    </source>
</reference>
<feature type="domain" description="DUF6596" evidence="3">
    <location>
        <begin position="187"/>
        <end position="286"/>
    </location>
</feature>
<dbReference type="GO" id="GO:0003677">
    <property type="term" value="F:DNA binding"/>
    <property type="evidence" value="ECO:0007669"/>
    <property type="project" value="InterPro"/>
</dbReference>
<protein>
    <submittedName>
        <fullName evidence="4">RNA polymerase, sigma-24 subunit, ECF subfamily</fullName>
    </submittedName>
</protein>
<feature type="domain" description="RNA polymerase sigma factor 70 region 4 type 2" evidence="2">
    <location>
        <begin position="116"/>
        <end position="168"/>
    </location>
</feature>
<dbReference type="InterPro" id="IPR036388">
    <property type="entry name" value="WH-like_DNA-bd_sf"/>
</dbReference>
<dbReference type="HOGENOM" id="CLU_035311_1_0_9"/>
<dbReference type="NCBIfam" id="TIGR02937">
    <property type="entry name" value="sigma70-ECF"/>
    <property type="match status" value="1"/>
</dbReference>
<sequence length="423" mass="48945">MVIDDRSIDQFDTIWNEHYGKVFATCMRYVHHIETAEDLTQDVFETAFSHWMKKGVPTYPSSWLIKVATYKAIDDLRRTKNFNQKYEVLKTEYLVKQNFASQIEQDADVGNDMLRLMLMSCHPSLSKESQVALTLKYVCGLTTHDIASAYLTSEVTISQRILRAKKKIQRLSIPFHLPDPENDDQHLNSVLQTIYLMFNEGYLNSSGHQLVRHDLCHESMRLGMDLSVWRPGHAEVESLNALMCFQASRLSTRFNREGEMVLLEHQDRSKWDRKLIDQGLSHLLRAIEITKTPGFIMYQALIAAQHAQATHYAHTDWSTIIKLYDGLFELTGSLVVALNRTVAISMVYGPDVALEQIRQIEQTERLRHYHLLYSVKGNLLHRLERYDEASRAFQHASTLTENERERVFLTRQAQANQLNGKEG</sequence>
<dbReference type="Proteomes" id="UP000000716">
    <property type="component" value="Chromosome"/>
</dbReference>
<feature type="domain" description="RNA polymerase sigma-70 region 2" evidence="1">
    <location>
        <begin position="16"/>
        <end position="80"/>
    </location>
</feature>
<dbReference type="GO" id="GO:0006352">
    <property type="term" value="P:DNA-templated transcription initiation"/>
    <property type="evidence" value="ECO:0007669"/>
    <property type="project" value="InterPro"/>
</dbReference>
<dbReference type="InterPro" id="IPR013249">
    <property type="entry name" value="RNA_pol_sigma70_r4_t2"/>
</dbReference>
<dbReference type="STRING" id="360911.EAT1b_0800"/>
<evidence type="ECO:0000259" key="1">
    <source>
        <dbReference type="Pfam" id="PF04542"/>
    </source>
</evidence>
<dbReference type="InterPro" id="IPR013324">
    <property type="entry name" value="RNA_pol_sigma_r3/r4-like"/>
</dbReference>
<accession>C4L4Y5</accession>
<dbReference type="InterPro" id="IPR046531">
    <property type="entry name" value="DUF6596"/>
</dbReference>
<dbReference type="PANTHER" id="PTHR47756">
    <property type="entry name" value="BLL6612 PROTEIN-RELATED"/>
    <property type="match status" value="1"/>
</dbReference>
<dbReference type="Pfam" id="PF08281">
    <property type="entry name" value="Sigma70_r4_2"/>
    <property type="match status" value="1"/>
</dbReference>
<evidence type="ECO:0000313" key="4">
    <source>
        <dbReference type="EMBL" id="ACQ69730.1"/>
    </source>
</evidence>
<dbReference type="Gene3D" id="1.10.1740.10">
    <property type="match status" value="1"/>
</dbReference>
<dbReference type="PANTHER" id="PTHR47756:SF2">
    <property type="entry name" value="BLL6612 PROTEIN"/>
    <property type="match status" value="1"/>
</dbReference>
<dbReference type="Pfam" id="PF04542">
    <property type="entry name" value="Sigma70_r2"/>
    <property type="match status" value="1"/>
</dbReference>
<evidence type="ECO:0000259" key="3">
    <source>
        <dbReference type="Pfam" id="PF20239"/>
    </source>
</evidence>
<dbReference type="EMBL" id="CP001615">
    <property type="protein sequence ID" value="ACQ69730.1"/>
    <property type="molecule type" value="Genomic_DNA"/>
</dbReference>
<evidence type="ECO:0000313" key="5">
    <source>
        <dbReference type="Proteomes" id="UP000000716"/>
    </source>
</evidence>